<proteinExistence type="predicted"/>
<sequence length="571" mass="62143">MQYRFYAAALCGLMLAFLSCRKEKQDHQYDNRPVQDARGNSLLRLVNLVGHNQVLAGGDTLTNYTAYPPGYAGEELYPGTPFFPENGRLGQTWSVPRQFFHAGKLQLMTERFAVQGARDTLALDVKEDGTAAKDIFLLQPEWVADKRLPRIVELPRSVTAPAKAGYFKVRLVNLAQAIRPQSEPIDDLTKPLTLAFADGTPVAPATSAVGVGKASEYVELPYGTYQFKVLSPEGYQVTAGQGSSLEFTSILDPATATLTKGAIGRPHTVSTHLTYSPVRTFQPGGVYTIVVATDQFTIPYYNGQSGETTVAYMNAFRILSDISEPANLNYARIQAVNALPGEGAVSVQLDGQNLAQLGFGKPSEYALRIRGTVRIDATDAKGTVIASANADLEPNMNYTAWVFRGANGKAAINVVSNNLSGGWYVGGNGADGSLDRRQHKYPFHIRFLNFCEDLPYVSFTEDNGQPFGSESSINLQPGVAATNVPYIRLFQQKEAFQIMAYRSSPGVVPGSWIREVPVLKGADFIARKALYVRGELPNLEPGVFTVALIGKLNGASPEAQKARMIIVKHTK</sequence>
<accession>A0ABZ2YVW6</accession>
<reference evidence="1 2" key="1">
    <citation type="submission" date="2024-03" db="EMBL/GenBank/DDBJ databases">
        <title>Chitinophaga caseinilytica sp. nov., a casein hydrolysing bacterium isolated from forest soil.</title>
        <authorList>
            <person name="Lee D.S."/>
            <person name="Han D.M."/>
            <person name="Baek J.H."/>
            <person name="Choi D.G."/>
            <person name="Jeon J.H."/>
            <person name="Jeon C.O."/>
        </authorList>
    </citation>
    <scope>NUCLEOTIDE SEQUENCE [LARGE SCALE GENOMIC DNA]</scope>
    <source>
        <strain evidence="1 2">KACC 19118</strain>
    </source>
</reference>
<organism evidence="1 2">
    <name type="scientific">Chitinophaga caseinilytica</name>
    <dbReference type="NCBI Taxonomy" id="2267521"/>
    <lineage>
        <taxon>Bacteria</taxon>
        <taxon>Pseudomonadati</taxon>
        <taxon>Bacteroidota</taxon>
        <taxon>Chitinophagia</taxon>
        <taxon>Chitinophagales</taxon>
        <taxon>Chitinophagaceae</taxon>
        <taxon>Chitinophaga</taxon>
    </lineage>
</organism>
<dbReference type="EMBL" id="CP150096">
    <property type="protein sequence ID" value="WZN43936.1"/>
    <property type="molecule type" value="Genomic_DNA"/>
</dbReference>
<evidence type="ECO:0000313" key="1">
    <source>
        <dbReference type="EMBL" id="WZN43936.1"/>
    </source>
</evidence>
<keyword evidence="2" id="KW-1185">Reference proteome</keyword>
<evidence type="ECO:0008006" key="3">
    <source>
        <dbReference type="Google" id="ProtNLM"/>
    </source>
</evidence>
<evidence type="ECO:0000313" key="2">
    <source>
        <dbReference type="Proteomes" id="UP001449657"/>
    </source>
</evidence>
<gene>
    <name evidence="1" type="ORF">WJU22_13615</name>
</gene>
<protein>
    <recommendedName>
        <fullName evidence="3">DUF4397 domain-containing protein</fullName>
    </recommendedName>
</protein>
<dbReference type="PROSITE" id="PS51257">
    <property type="entry name" value="PROKAR_LIPOPROTEIN"/>
    <property type="match status" value="1"/>
</dbReference>
<name>A0ABZ2YVW6_9BACT</name>
<dbReference type="RefSeq" id="WP_341838730.1">
    <property type="nucleotide sequence ID" value="NZ_CP149792.1"/>
</dbReference>
<dbReference type="Proteomes" id="UP001449657">
    <property type="component" value="Chromosome"/>
</dbReference>